<proteinExistence type="predicted"/>
<dbReference type="PANTHER" id="PTHR36437:SF2">
    <property type="entry name" value="GLYOXALASE_BLEOMYCIN RESISTANCE PROTEIN_DIOXYGENASE"/>
    <property type="match status" value="1"/>
</dbReference>
<evidence type="ECO:0000259" key="1">
    <source>
        <dbReference type="PROSITE" id="PS51819"/>
    </source>
</evidence>
<dbReference type="AlphaFoldDB" id="A0AAD5UJW0"/>
<organism evidence="2 3">
    <name type="scientific">Boothiomyces macroporosus</name>
    <dbReference type="NCBI Taxonomy" id="261099"/>
    <lineage>
        <taxon>Eukaryota</taxon>
        <taxon>Fungi</taxon>
        <taxon>Fungi incertae sedis</taxon>
        <taxon>Chytridiomycota</taxon>
        <taxon>Chytridiomycota incertae sedis</taxon>
        <taxon>Chytridiomycetes</taxon>
        <taxon>Rhizophydiales</taxon>
        <taxon>Terramycetaceae</taxon>
        <taxon>Boothiomyces</taxon>
    </lineage>
</organism>
<sequence length="129" mass="14626">MAALGLVSVVVKDYDKAIDFYVNKAGFYLQQDERLSETKRWVVVCPDKSSASAGILLAKADSPEQNAVVGNQGGGRVWLFLHVKDFWNSYNQMKANGVEFLEQPREEVYGCVCVWQDLYGNKWDLLEKK</sequence>
<keyword evidence="3" id="KW-1185">Reference proteome</keyword>
<dbReference type="Gene3D" id="3.10.180.10">
    <property type="entry name" value="2,3-Dihydroxybiphenyl 1,2-Dioxygenase, domain 1"/>
    <property type="match status" value="1"/>
</dbReference>
<dbReference type="Pfam" id="PF00903">
    <property type="entry name" value="Glyoxalase"/>
    <property type="match status" value="1"/>
</dbReference>
<reference evidence="2" key="1">
    <citation type="submission" date="2020-05" db="EMBL/GenBank/DDBJ databases">
        <title>Phylogenomic resolution of chytrid fungi.</title>
        <authorList>
            <person name="Stajich J.E."/>
            <person name="Amses K."/>
            <person name="Simmons R."/>
            <person name="Seto K."/>
            <person name="Myers J."/>
            <person name="Bonds A."/>
            <person name="Quandt C.A."/>
            <person name="Barry K."/>
            <person name="Liu P."/>
            <person name="Grigoriev I."/>
            <person name="Longcore J.E."/>
            <person name="James T.Y."/>
        </authorList>
    </citation>
    <scope>NUCLEOTIDE SEQUENCE</scope>
    <source>
        <strain evidence="2">PLAUS21</strain>
    </source>
</reference>
<dbReference type="EMBL" id="JADGKB010000014">
    <property type="protein sequence ID" value="KAJ3259970.1"/>
    <property type="molecule type" value="Genomic_DNA"/>
</dbReference>
<dbReference type="InterPro" id="IPR029068">
    <property type="entry name" value="Glyas_Bleomycin-R_OHBP_Dase"/>
</dbReference>
<dbReference type="InterPro" id="IPR037523">
    <property type="entry name" value="VOC_core"/>
</dbReference>
<evidence type="ECO:0000313" key="2">
    <source>
        <dbReference type="EMBL" id="KAJ3259970.1"/>
    </source>
</evidence>
<dbReference type="Proteomes" id="UP001210925">
    <property type="component" value="Unassembled WGS sequence"/>
</dbReference>
<feature type="domain" description="VOC" evidence="1">
    <location>
        <begin position="3"/>
        <end position="128"/>
    </location>
</feature>
<accession>A0AAD5UJW0</accession>
<dbReference type="SUPFAM" id="SSF54593">
    <property type="entry name" value="Glyoxalase/Bleomycin resistance protein/Dihydroxybiphenyl dioxygenase"/>
    <property type="match status" value="1"/>
</dbReference>
<dbReference type="PANTHER" id="PTHR36437">
    <property type="entry name" value="GLYOXALASE/BLEOMYCIN RESISTANCE PROTEIN/DIOXYGENASE"/>
    <property type="match status" value="1"/>
</dbReference>
<protein>
    <submittedName>
        <fullName evidence="2">Vco29</fullName>
    </submittedName>
</protein>
<name>A0AAD5UJW0_9FUNG</name>
<dbReference type="PROSITE" id="PS51819">
    <property type="entry name" value="VOC"/>
    <property type="match status" value="1"/>
</dbReference>
<dbReference type="InterPro" id="IPR004360">
    <property type="entry name" value="Glyas_Fos-R_dOase_dom"/>
</dbReference>
<gene>
    <name evidence="2" type="primary">VCO29</name>
    <name evidence="2" type="ORF">HK103_001480</name>
</gene>
<evidence type="ECO:0000313" key="3">
    <source>
        <dbReference type="Proteomes" id="UP001210925"/>
    </source>
</evidence>
<comment type="caution">
    <text evidence="2">The sequence shown here is derived from an EMBL/GenBank/DDBJ whole genome shotgun (WGS) entry which is preliminary data.</text>
</comment>